<proteinExistence type="predicted"/>
<keyword evidence="3" id="KW-0804">Transcription</keyword>
<accession>A0A1Q2MDG3</accession>
<evidence type="ECO:0000256" key="3">
    <source>
        <dbReference type="ARBA" id="ARBA00023163"/>
    </source>
</evidence>
<dbReference type="InterPro" id="IPR028082">
    <property type="entry name" value="Peripla_BP_I"/>
</dbReference>
<dbReference type="OrthoDB" id="9795616at2"/>
<reference evidence="6" key="1">
    <citation type="submission" date="2017-02" db="EMBL/GenBank/DDBJ databases">
        <title>Comparative genomics and description of representatives of a novel lineage of planctomycetes thriving in anoxic sediments.</title>
        <authorList>
            <person name="Spring S."/>
            <person name="Bunk B."/>
            <person name="Sproer C."/>
        </authorList>
    </citation>
    <scope>NUCLEOTIDE SEQUENCE [LARGE SCALE GENOMIC DNA]</scope>
    <source>
        <strain evidence="6">SM-Chi-D1</strain>
    </source>
</reference>
<dbReference type="RefSeq" id="WP_146682627.1">
    <property type="nucleotide sequence ID" value="NZ_CP019646.1"/>
</dbReference>
<dbReference type="Pfam" id="PF13377">
    <property type="entry name" value="Peripla_BP_3"/>
    <property type="match status" value="1"/>
</dbReference>
<dbReference type="PANTHER" id="PTHR30146">
    <property type="entry name" value="LACI-RELATED TRANSCRIPTIONAL REPRESSOR"/>
    <property type="match status" value="1"/>
</dbReference>
<protein>
    <submittedName>
        <fullName evidence="5">Xylose operon regulatory protein</fullName>
    </submittedName>
</protein>
<organism evidence="5 6">
    <name type="scientific">Limihaloglobus sulfuriphilus</name>
    <dbReference type="NCBI Taxonomy" id="1851148"/>
    <lineage>
        <taxon>Bacteria</taxon>
        <taxon>Pseudomonadati</taxon>
        <taxon>Planctomycetota</taxon>
        <taxon>Phycisphaerae</taxon>
        <taxon>Sedimentisphaerales</taxon>
        <taxon>Sedimentisphaeraceae</taxon>
        <taxon>Limihaloglobus</taxon>
    </lineage>
</organism>
<dbReference type="PANTHER" id="PTHR30146:SF24">
    <property type="entry name" value="XYLOSE OPERON REGULATORY PROTEIN"/>
    <property type="match status" value="1"/>
</dbReference>
<dbReference type="InterPro" id="IPR018060">
    <property type="entry name" value="HTH_AraC"/>
</dbReference>
<dbReference type="Gene3D" id="3.40.50.2300">
    <property type="match status" value="2"/>
</dbReference>
<dbReference type="SUPFAM" id="SSF46689">
    <property type="entry name" value="Homeodomain-like"/>
    <property type="match status" value="1"/>
</dbReference>
<evidence type="ECO:0000313" key="5">
    <source>
        <dbReference type="EMBL" id="AQQ70357.1"/>
    </source>
</evidence>
<dbReference type="PROSITE" id="PS01124">
    <property type="entry name" value="HTH_ARAC_FAMILY_2"/>
    <property type="match status" value="1"/>
</dbReference>
<dbReference type="SMART" id="SM00342">
    <property type="entry name" value="HTH_ARAC"/>
    <property type="match status" value="1"/>
</dbReference>
<dbReference type="GO" id="GO:0003700">
    <property type="term" value="F:DNA-binding transcription factor activity"/>
    <property type="evidence" value="ECO:0007669"/>
    <property type="project" value="InterPro"/>
</dbReference>
<evidence type="ECO:0000259" key="4">
    <source>
        <dbReference type="PROSITE" id="PS01124"/>
    </source>
</evidence>
<dbReference type="CDD" id="cd01543">
    <property type="entry name" value="PBP1_XylR"/>
    <property type="match status" value="1"/>
</dbReference>
<dbReference type="InterPro" id="IPR046335">
    <property type="entry name" value="LacI/GalR-like_sensor"/>
</dbReference>
<dbReference type="Gene3D" id="1.10.10.60">
    <property type="entry name" value="Homeodomain-like"/>
    <property type="match status" value="1"/>
</dbReference>
<evidence type="ECO:0000256" key="1">
    <source>
        <dbReference type="ARBA" id="ARBA00023015"/>
    </source>
</evidence>
<dbReference type="GO" id="GO:0000976">
    <property type="term" value="F:transcription cis-regulatory region binding"/>
    <property type="evidence" value="ECO:0007669"/>
    <property type="project" value="TreeGrafter"/>
</dbReference>
<dbReference type="Proteomes" id="UP000188181">
    <property type="component" value="Chromosome"/>
</dbReference>
<gene>
    <name evidence="5" type="primary">xylR_3</name>
    <name evidence="5" type="ORF">SMSP2_00703</name>
</gene>
<feature type="domain" description="HTH araC/xylS-type" evidence="4">
    <location>
        <begin position="282"/>
        <end position="380"/>
    </location>
</feature>
<dbReference type="InterPro" id="IPR009057">
    <property type="entry name" value="Homeodomain-like_sf"/>
</dbReference>
<evidence type="ECO:0000313" key="6">
    <source>
        <dbReference type="Proteomes" id="UP000188181"/>
    </source>
</evidence>
<keyword evidence="2" id="KW-0238">DNA-binding</keyword>
<evidence type="ECO:0000256" key="2">
    <source>
        <dbReference type="ARBA" id="ARBA00023125"/>
    </source>
</evidence>
<dbReference type="SUPFAM" id="SSF53822">
    <property type="entry name" value="Periplasmic binding protein-like I"/>
    <property type="match status" value="1"/>
</dbReference>
<dbReference type="Pfam" id="PF12833">
    <property type="entry name" value="HTH_18"/>
    <property type="match status" value="1"/>
</dbReference>
<keyword evidence="6" id="KW-1185">Reference proteome</keyword>
<name>A0A1Q2MDG3_9BACT</name>
<dbReference type="STRING" id="1851148.SMSP2_00703"/>
<dbReference type="EMBL" id="CP019646">
    <property type="protein sequence ID" value="AQQ70357.1"/>
    <property type="molecule type" value="Genomic_DNA"/>
</dbReference>
<keyword evidence="1" id="KW-0805">Transcription regulation</keyword>
<dbReference type="KEGG" id="pbas:SMSP2_00703"/>
<dbReference type="AlphaFoldDB" id="A0A1Q2MDG3"/>
<sequence length="383" mass="43966">MHQKRLILFFDMSISHHLASGVVRYFKNHTDWTLHVEPGFSTTRLPEMNLQDNLSGISGILVQTQYSPVLEKYLQNLKLPVIAAIDKKVANCINVIADEELISQNAYETLSQIGFSNFAFYGYSNKIFSINRRKTFVKKLKAAGITPHTYQDDYYDHMVTWSWDAEKLSDWLKSLPKPVGIMCCCDHTAFRLVNTCKELGIDIPERVAVLSVGDNRLICSLNNPEISSITMDFEQSGYLAAELLQKAAQKKTRKTELVLVPPKYVSKRHSTDILITPDSEVTKAIRYIHSSAGNLTSVADVVRITNNSRRHLERKFKEIFKRTIYQEIRRVKVEHIARMLLDTNLTVSEISYTLGYMGDSHIRRYFKAETGMTPTQYRNKSRK</sequence>